<evidence type="ECO:0000256" key="17">
    <source>
        <dbReference type="SAM" id="Coils"/>
    </source>
</evidence>
<dbReference type="NCBIfam" id="NF001100">
    <property type="entry name" value="PRK00133.1"/>
    <property type="match status" value="1"/>
</dbReference>
<comment type="similarity">
    <text evidence="2 16">Belongs to the class-I aminoacyl-tRNA synthetase family.</text>
</comment>
<keyword evidence="12 16" id="KW-0030">Aminoacyl-tRNA synthetase</keyword>
<dbReference type="Pfam" id="PF09334">
    <property type="entry name" value="tRNA-synt_1g"/>
    <property type="match status" value="1"/>
</dbReference>
<dbReference type="InterPro" id="IPR015413">
    <property type="entry name" value="Methionyl/Leucyl_tRNA_Synth"/>
</dbReference>
<feature type="domain" description="TRNA-binding" evidence="19">
    <location>
        <begin position="765"/>
        <end position="866"/>
    </location>
</feature>
<evidence type="ECO:0000256" key="9">
    <source>
        <dbReference type="ARBA" id="ARBA00022840"/>
    </source>
</evidence>
<keyword evidence="21" id="KW-1185">Reference proteome</keyword>
<keyword evidence="7 16" id="KW-0436">Ligase</keyword>
<accession>A0AA36H139</accession>
<dbReference type="GO" id="GO:0017101">
    <property type="term" value="C:aminoacyl-tRNA synthetase multienzyme complex"/>
    <property type="evidence" value="ECO:0007669"/>
    <property type="project" value="TreeGrafter"/>
</dbReference>
<dbReference type="CDD" id="cd00814">
    <property type="entry name" value="MetRS_core"/>
    <property type="match status" value="1"/>
</dbReference>
<evidence type="ECO:0000256" key="13">
    <source>
        <dbReference type="ARBA" id="ARBA00030904"/>
    </source>
</evidence>
<dbReference type="AlphaFoldDB" id="A0AA36H139"/>
<evidence type="ECO:0000313" key="21">
    <source>
        <dbReference type="Proteomes" id="UP001176961"/>
    </source>
</evidence>
<feature type="compositionally biased region" description="Basic residues" evidence="18">
    <location>
        <begin position="603"/>
        <end position="612"/>
    </location>
</feature>
<dbReference type="GO" id="GO:0000049">
    <property type="term" value="F:tRNA binding"/>
    <property type="evidence" value="ECO:0007669"/>
    <property type="project" value="UniProtKB-UniRule"/>
</dbReference>
<proteinExistence type="inferred from homology"/>
<dbReference type="Pfam" id="PF19303">
    <property type="entry name" value="Anticodon_3"/>
    <property type="match status" value="1"/>
</dbReference>
<evidence type="ECO:0000256" key="3">
    <source>
        <dbReference type="ARBA" id="ARBA00012838"/>
    </source>
</evidence>
<dbReference type="Pfam" id="PF01588">
    <property type="entry name" value="tRNA_bind"/>
    <property type="match status" value="1"/>
</dbReference>
<dbReference type="FunFam" id="1.10.730.10:FF:000031">
    <property type="entry name" value="Putative Methionyl-tRNA synthetase"/>
    <property type="match status" value="1"/>
</dbReference>
<evidence type="ECO:0000256" key="11">
    <source>
        <dbReference type="ARBA" id="ARBA00022917"/>
    </source>
</evidence>
<keyword evidence="11 16" id="KW-0648">Protein biosynthesis</keyword>
<evidence type="ECO:0000256" key="15">
    <source>
        <dbReference type="PROSITE-ProRule" id="PRU00209"/>
    </source>
</evidence>
<dbReference type="InterPro" id="IPR009080">
    <property type="entry name" value="tRNAsynth_Ia_anticodon-bd"/>
</dbReference>
<keyword evidence="8 16" id="KW-0547">Nucleotide-binding</keyword>
<dbReference type="CDD" id="cd07957">
    <property type="entry name" value="Anticodon_Ia_Met"/>
    <property type="match status" value="1"/>
</dbReference>
<dbReference type="SUPFAM" id="SSF50249">
    <property type="entry name" value="Nucleic acid-binding proteins"/>
    <property type="match status" value="1"/>
</dbReference>
<dbReference type="Gene3D" id="2.40.50.140">
    <property type="entry name" value="Nucleic acid-binding proteins"/>
    <property type="match status" value="1"/>
</dbReference>
<dbReference type="EC" id="6.1.1.10" evidence="3"/>
<dbReference type="HAMAP" id="MF_00098">
    <property type="entry name" value="Met_tRNA_synth_type1"/>
    <property type="match status" value="1"/>
</dbReference>
<comment type="catalytic activity">
    <reaction evidence="14">
        <text>tRNA(Met) + L-methionine + ATP = L-methionyl-tRNA(Met) + AMP + diphosphate</text>
        <dbReference type="Rhea" id="RHEA:13481"/>
        <dbReference type="Rhea" id="RHEA-COMP:9667"/>
        <dbReference type="Rhea" id="RHEA-COMP:9698"/>
        <dbReference type="ChEBI" id="CHEBI:30616"/>
        <dbReference type="ChEBI" id="CHEBI:33019"/>
        <dbReference type="ChEBI" id="CHEBI:57844"/>
        <dbReference type="ChEBI" id="CHEBI:78442"/>
        <dbReference type="ChEBI" id="CHEBI:78530"/>
        <dbReference type="ChEBI" id="CHEBI:456215"/>
        <dbReference type="EC" id="6.1.1.10"/>
    </reaction>
</comment>
<dbReference type="SUPFAM" id="SSF57770">
    <property type="entry name" value="Methionyl-tRNA synthetase (MetRS), Zn-domain"/>
    <property type="match status" value="1"/>
</dbReference>
<evidence type="ECO:0000256" key="7">
    <source>
        <dbReference type="ARBA" id="ARBA00022598"/>
    </source>
</evidence>
<reference evidence="20" key="1">
    <citation type="submission" date="2023-07" db="EMBL/GenBank/DDBJ databases">
        <authorList>
            <consortium name="CYATHOMIX"/>
        </authorList>
    </citation>
    <scope>NUCLEOTIDE SEQUENCE</scope>
    <source>
        <strain evidence="20">N/A</strain>
    </source>
</reference>
<keyword evidence="5" id="KW-0963">Cytoplasm</keyword>
<dbReference type="InterPro" id="IPR041872">
    <property type="entry name" value="Anticodon_Met"/>
</dbReference>
<evidence type="ECO:0000256" key="12">
    <source>
        <dbReference type="ARBA" id="ARBA00023146"/>
    </source>
</evidence>
<dbReference type="InterPro" id="IPR012340">
    <property type="entry name" value="NA-bd_OB-fold"/>
</dbReference>
<evidence type="ECO:0000256" key="5">
    <source>
        <dbReference type="ARBA" id="ARBA00022490"/>
    </source>
</evidence>
<evidence type="ECO:0000256" key="1">
    <source>
        <dbReference type="ARBA" id="ARBA00004496"/>
    </source>
</evidence>
<evidence type="ECO:0000256" key="8">
    <source>
        <dbReference type="ARBA" id="ARBA00022741"/>
    </source>
</evidence>
<dbReference type="PANTHER" id="PTHR45765:SF1">
    <property type="entry name" value="METHIONINE--TRNA LIGASE, CYTOPLASMIC"/>
    <property type="match status" value="1"/>
</dbReference>
<dbReference type="SUPFAM" id="SSF47323">
    <property type="entry name" value="Anticodon-binding domain of a subclass of class I aminoacyl-tRNA synthetases"/>
    <property type="match status" value="1"/>
</dbReference>
<keyword evidence="10 15" id="KW-0694">RNA-binding</keyword>
<dbReference type="GO" id="GO:0005829">
    <property type="term" value="C:cytosol"/>
    <property type="evidence" value="ECO:0007669"/>
    <property type="project" value="TreeGrafter"/>
</dbReference>
<gene>
    <name evidence="20" type="ORF">CYNAS_LOCUS13686</name>
</gene>
<dbReference type="GO" id="GO:0006431">
    <property type="term" value="P:methionyl-tRNA aminoacylation"/>
    <property type="evidence" value="ECO:0007669"/>
    <property type="project" value="InterPro"/>
</dbReference>
<dbReference type="InterPro" id="IPR033911">
    <property type="entry name" value="MetRS_core"/>
</dbReference>
<feature type="region of interest" description="Disordered" evidence="18">
    <location>
        <begin position="597"/>
        <end position="618"/>
    </location>
</feature>
<dbReference type="PROSITE" id="PS00178">
    <property type="entry name" value="AA_TRNA_LIGASE_I"/>
    <property type="match status" value="1"/>
</dbReference>
<evidence type="ECO:0000256" key="14">
    <source>
        <dbReference type="ARBA" id="ARBA00047364"/>
    </source>
</evidence>
<dbReference type="InterPro" id="IPR029038">
    <property type="entry name" value="MetRS_Zn"/>
</dbReference>
<keyword evidence="6 15" id="KW-0820">tRNA-binding</keyword>
<evidence type="ECO:0000256" key="18">
    <source>
        <dbReference type="SAM" id="MobiDB-lite"/>
    </source>
</evidence>
<evidence type="ECO:0000313" key="20">
    <source>
        <dbReference type="EMBL" id="CAJ0601703.1"/>
    </source>
</evidence>
<dbReference type="EMBL" id="CATQJL010000305">
    <property type="protein sequence ID" value="CAJ0601703.1"/>
    <property type="molecule type" value="Genomic_DNA"/>
</dbReference>
<dbReference type="InterPro" id="IPR002547">
    <property type="entry name" value="tRNA-bd_dom"/>
</dbReference>
<protein>
    <recommendedName>
        <fullName evidence="4">Methionine--tRNA ligase, cytoplasmic</fullName>
        <ecNumber evidence="3">6.1.1.10</ecNumber>
    </recommendedName>
    <alternativeName>
        <fullName evidence="13">Methionyl-tRNA synthetase</fullName>
    </alternativeName>
</protein>
<dbReference type="FunFam" id="2.40.50.140:FF:000047">
    <property type="entry name" value="tyrosine--tRNA ligase, cytoplasmic isoform X2"/>
    <property type="match status" value="1"/>
</dbReference>
<feature type="coiled-coil region" evidence="17">
    <location>
        <begin position="670"/>
        <end position="697"/>
    </location>
</feature>
<dbReference type="Gene3D" id="3.40.50.620">
    <property type="entry name" value="HUPs"/>
    <property type="match status" value="1"/>
</dbReference>
<dbReference type="PRINTS" id="PR01041">
    <property type="entry name" value="TRNASYNTHMET"/>
</dbReference>
<evidence type="ECO:0000256" key="16">
    <source>
        <dbReference type="RuleBase" id="RU363039"/>
    </source>
</evidence>
<dbReference type="FunFam" id="2.20.28.20:FF:000001">
    <property type="entry name" value="Methionine--tRNA ligase"/>
    <property type="match status" value="1"/>
</dbReference>
<organism evidence="20 21">
    <name type="scientific">Cylicocyclus nassatus</name>
    <name type="common">Nematode worm</name>
    <dbReference type="NCBI Taxonomy" id="53992"/>
    <lineage>
        <taxon>Eukaryota</taxon>
        <taxon>Metazoa</taxon>
        <taxon>Ecdysozoa</taxon>
        <taxon>Nematoda</taxon>
        <taxon>Chromadorea</taxon>
        <taxon>Rhabditida</taxon>
        <taxon>Rhabditina</taxon>
        <taxon>Rhabditomorpha</taxon>
        <taxon>Strongyloidea</taxon>
        <taxon>Strongylidae</taxon>
        <taxon>Cylicocyclus</taxon>
    </lineage>
</organism>
<dbReference type="InterPro" id="IPR001412">
    <property type="entry name" value="aa-tRNA-synth_I_CS"/>
</dbReference>
<dbReference type="Gene3D" id="2.20.28.20">
    <property type="entry name" value="Methionyl-tRNA synthetase, Zn-domain"/>
    <property type="match status" value="1"/>
</dbReference>
<sequence length="926" mass="103580">MPALSAAEVLKAWEASPTILKQTPKEKIVPVKGKRNILITSALPYVNNVPHLGNIIGCVLSADVFARYCRLRGHETLYICGTDEYGTATETKALQEGLTPKEVCDKFHVIHKSIYEWFNIEFDLFGRTTTPQQTEIAQDIFLKLHKNGFTSSLTIDQLHCQKCDKFLADRFVTGICPFCGFDDARGDQCDACGRLINAVELKSPKCHICKEEPKVRQSTHIFLHLDALQDEVRQYVEKEIAKPDTRWSPNAIAIVKGWIKGGLEKRCITRDLKWGTAVPLEGYENKVFYVWFDAPIGYLSITKCLLGDNWKKWWKNPEEVELFNFLGKDNVAFHGVMFPCTQLGARDNYTIVNHVCATEYLNYEDSKFSKSRNTGVFGDSAKETGIEADVWRFYLLYMRPESQDTTFSWDDFALKVNSELLANLGNFINRALSFLSNNFGGVVPEMHLNDTDLELLTGIQAYSLEWDHQMDSVHQKDAVRTVLAMSRQGNQYMQSQQPWVLIKGSDEDKKRAGTIIGVAANISYHLAIVLHPIMPEISERIRAQCGAEALPIFSACPMSYLKPGHKIGTPKPLFMKMENAKIQEWKAKFGGTAVANAEPQKKLKDKNKHAKKDAHPEKTLKKPENVKVKMAAANVVFPHLAKNQHQIKQLFEGTLKKFNQARDLFMAQKRAELTANVVRLEKEIEEVQKQLVEAEKAAGIKQIPVPRTTKSTEKAEVSEAPPVPPVKQSNATTPSKKEKKSGSEKKSASDGGKKAENAAADDGIDVGRLDLRVGRIMHCEKHPDADALYVEQIDVGEASPRTVVSGLVRHVPLDQMQNRLVVVLCNLKPAKMRGVESKAMVMCASSPEKVEIMEVDQSSKPGTPVLCPPYVHRPDTQLNPKKKIWETVAEDLKVSADGYAVWKDCPLLVGGATKMTAPTLRGVAIK</sequence>
<keyword evidence="17" id="KW-0175">Coiled coil</keyword>
<dbReference type="Gene3D" id="1.10.730.10">
    <property type="entry name" value="Isoleucyl-tRNA Synthetase, Domain 1"/>
    <property type="match status" value="1"/>
</dbReference>
<dbReference type="InterPro" id="IPR014758">
    <property type="entry name" value="Met-tRNA_synth"/>
</dbReference>
<name>A0AA36H139_CYLNA</name>
<feature type="region of interest" description="Disordered" evidence="18">
    <location>
        <begin position="703"/>
        <end position="759"/>
    </location>
</feature>
<keyword evidence="9 16" id="KW-0067">ATP-binding</keyword>
<dbReference type="GO" id="GO:0004825">
    <property type="term" value="F:methionine-tRNA ligase activity"/>
    <property type="evidence" value="ECO:0007669"/>
    <property type="project" value="UniProtKB-EC"/>
</dbReference>
<comment type="subcellular location">
    <subcellularLocation>
        <location evidence="1">Cytoplasm</location>
    </subcellularLocation>
</comment>
<dbReference type="SUPFAM" id="SSF52374">
    <property type="entry name" value="Nucleotidylyl transferase"/>
    <property type="match status" value="1"/>
</dbReference>
<dbReference type="InterPro" id="IPR014729">
    <property type="entry name" value="Rossmann-like_a/b/a_fold"/>
</dbReference>
<dbReference type="Proteomes" id="UP001176961">
    <property type="component" value="Unassembled WGS sequence"/>
</dbReference>
<dbReference type="CDD" id="cd02799">
    <property type="entry name" value="tRNA_bind_EMAP-II_like"/>
    <property type="match status" value="1"/>
</dbReference>
<evidence type="ECO:0000256" key="2">
    <source>
        <dbReference type="ARBA" id="ARBA00005594"/>
    </source>
</evidence>
<evidence type="ECO:0000259" key="19">
    <source>
        <dbReference type="PROSITE" id="PS50886"/>
    </source>
</evidence>
<dbReference type="PROSITE" id="PS50886">
    <property type="entry name" value="TRBD"/>
    <property type="match status" value="1"/>
</dbReference>
<evidence type="ECO:0000256" key="4">
    <source>
        <dbReference type="ARBA" id="ARBA00018335"/>
    </source>
</evidence>
<dbReference type="NCBIfam" id="TIGR00398">
    <property type="entry name" value="metG"/>
    <property type="match status" value="1"/>
</dbReference>
<evidence type="ECO:0000256" key="6">
    <source>
        <dbReference type="ARBA" id="ARBA00022555"/>
    </source>
</evidence>
<dbReference type="PANTHER" id="PTHR45765">
    <property type="entry name" value="METHIONINE--TRNA LIGASE"/>
    <property type="match status" value="1"/>
</dbReference>
<feature type="compositionally biased region" description="Basic and acidic residues" evidence="18">
    <location>
        <begin position="740"/>
        <end position="756"/>
    </location>
</feature>
<dbReference type="GO" id="GO:0005524">
    <property type="term" value="F:ATP binding"/>
    <property type="evidence" value="ECO:0007669"/>
    <property type="project" value="UniProtKB-KW"/>
</dbReference>
<dbReference type="InterPro" id="IPR023458">
    <property type="entry name" value="Met-tRNA_ligase_1"/>
</dbReference>
<evidence type="ECO:0000256" key="10">
    <source>
        <dbReference type="ARBA" id="ARBA00022884"/>
    </source>
</evidence>
<comment type="caution">
    <text evidence="20">The sequence shown here is derived from an EMBL/GenBank/DDBJ whole genome shotgun (WGS) entry which is preliminary data.</text>
</comment>